<evidence type="ECO:0000256" key="1">
    <source>
        <dbReference type="ARBA" id="ARBA00007734"/>
    </source>
</evidence>
<dbReference type="RefSeq" id="WP_407592349.1">
    <property type="nucleotide sequence ID" value="NZ_JBHDIY010000002.1"/>
</dbReference>
<evidence type="ECO:0000256" key="3">
    <source>
        <dbReference type="SAM" id="SignalP"/>
    </source>
</evidence>
<dbReference type="PROSITE" id="PS00922">
    <property type="entry name" value="TRANSGLYCOSYLASE"/>
    <property type="match status" value="1"/>
</dbReference>
<feature type="chain" id="PRO_5046245474" evidence="3">
    <location>
        <begin position="23"/>
        <end position="267"/>
    </location>
</feature>
<evidence type="ECO:0000313" key="5">
    <source>
        <dbReference type="EMBL" id="MFL4470498.1"/>
    </source>
</evidence>
<dbReference type="Proteomes" id="UP001627408">
    <property type="component" value="Unassembled WGS sequence"/>
</dbReference>
<feature type="signal peptide" evidence="3">
    <location>
        <begin position="1"/>
        <end position="22"/>
    </location>
</feature>
<dbReference type="Gene3D" id="1.10.530.10">
    <property type="match status" value="1"/>
</dbReference>
<organism evidence="5 6">
    <name type="scientific">Tateyamaria armeniaca</name>
    <dbReference type="NCBI Taxonomy" id="2518930"/>
    <lineage>
        <taxon>Bacteria</taxon>
        <taxon>Pseudomonadati</taxon>
        <taxon>Pseudomonadota</taxon>
        <taxon>Alphaproteobacteria</taxon>
        <taxon>Rhodobacterales</taxon>
        <taxon>Roseobacteraceae</taxon>
        <taxon>Tateyamaria</taxon>
    </lineage>
</organism>
<comment type="similarity">
    <text evidence="1">Belongs to the transglycosylase Slt family.</text>
</comment>
<dbReference type="InterPro" id="IPR008258">
    <property type="entry name" value="Transglycosylase_SLT_dom_1"/>
</dbReference>
<keyword evidence="6" id="KW-1185">Reference proteome</keyword>
<proteinExistence type="inferred from homology"/>
<protein>
    <submittedName>
        <fullName evidence="5">Lytic transglycosylase domain-containing protein</fullName>
    </submittedName>
</protein>
<evidence type="ECO:0000313" key="6">
    <source>
        <dbReference type="Proteomes" id="UP001627408"/>
    </source>
</evidence>
<name>A0ABW8UTN9_9RHOB</name>
<sequence length="267" mass="28170">MIRTVICTAFLAVAVGGGPVTANDPPPFKDFSAKRVKPPSAGTTKRITIQIDPVESQAAAVPQAADAPTSPRASRFDWFWNDISPDIADSGPGRLDLAMRALARSEAPVPVPRLQQMQTLAKARGIDILKATIGTDVSPALVLAVMMVESGGVADAKSGAGAEGLMQLMPDTASRFGVTDSFEPAQNIEGGVKYLDWLMGHFDRDPVLVLAGYNAGEGAVRKHQGVPPYAETRDYVPKVLATFQLARGLCITPPVLVTDGCVFAAMN</sequence>
<dbReference type="SUPFAM" id="SSF53955">
    <property type="entry name" value="Lysozyme-like"/>
    <property type="match status" value="1"/>
</dbReference>
<comment type="caution">
    <text evidence="5">The sequence shown here is derived from an EMBL/GenBank/DDBJ whole genome shotgun (WGS) entry which is preliminary data.</text>
</comment>
<reference evidence="5 6" key="1">
    <citation type="submission" date="2024-08" db="EMBL/GenBank/DDBJ databases">
        <title>Tateyamaria sp. nov., isolated from marine algae.</title>
        <authorList>
            <person name="Choi B.J."/>
            <person name="Kim J.M."/>
            <person name="Lee J.K."/>
            <person name="Choi D.G."/>
            <person name="Bayburt H."/>
            <person name="Baek J.H."/>
            <person name="Han D.M."/>
            <person name="Jeon C.O."/>
        </authorList>
    </citation>
    <scope>NUCLEOTIDE SEQUENCE [LARGE SCALE GENOMIC DNA]</scope>
    <source>
        <strain evidence="5 6">KMU-156</strain>
    </source>
</reference>
<dbReference type="CDD" id="cd00254">
    <property type="entry name" value="LT-like"/>
    <property type="match status" value="1"/>
</dbReference>
<evidence type="ECO:0000256" key="2">
    <source>
        <dbReference type="ARBA" id="ARBA00009387"/>
    </source>
</evidence>
<gene>
    <name evidence="5" type="ORF">ACERZ8_11640</name>
</gene>
<dbReference type="PANTHER" id="PTHR37423">
    <property type="entry name" value="SOLUBLE LYTIC MUREIN TRANSGLYCOSYLASE-RELATED"/>
    <property type="match status" value="1"/>
</dbReference>
<dbReference type="Pfam" id="PF01464">
    <property type="entry name" value="SLT"/>
    <property type="match status" value="1"/>
</dbReference>
<keyword evidence="3" id="KW-0732">Signal</keyword>
<dbReference type="PANTHER" id="PTHR37423:SF2">
    <property type="entry name" value="MEMBRANE-BOUND LYTIC MUREIN TRANSGLYCOSYLASE C"/>
    <property type="match status" value="1"/>
</dbReference>
<evidence type="ECO:0000259" key="4">
    <source>
        <dbReference type="Pfam" id="PF01464"/>
    </source>
</evidence>
<dbReference type="InterPro" id="IPR000189">
    <property type="entry name" value="Transglyc_AS"/>
</dbReference>
<dbReference type="EMBL" id="JBHDIY010000002">
    <property type="protein sequence ID" value="MFL4470498.1"/>
    <property type="molecule type" value="Genomic_DNA"/>
</dbReference>
<dbReference type="InterPro" id="IPR023346">
    <property type="entry name" value="Lysozyme-like_dom_sf"/>
</dbReference>
<accession>A0ABW8UTN9</accession>
<feature type="domain" description="Transglycosylase SLT" evidence="4">
    <location>
        <begin position="132"/>
        <end position="225"/>
    </location>
</feature>
<comment type="similarity">
    <text evidence="2">Belongs to the virb1 family.</text>
</comment>